<feature type="domain" description="Alpha-2-macroglobulin" evidence="5">
    <location>
        <begin position="1179"/>
        <end position="1269"/>
    </location>
</feature>
<dbReference type="InterPro" id="IPR047565">
    <property type="entry name" value="Alpha-macroglob_thiol-ester_cl"/>
</dbReference>
<dbReference type="PANTHER" id="PTHR40094">
    <property type="entry name" value="ALPHA-2-MACROGLOBULIN HOMOLOG"/>
    <property type="match status" value="1"/>
</dbReference>
<organism evidence="6 7">
    <name type="scientific">Chloracidobacterium validum</name>
    <dbReference type="NCBI Taxonomy" id="2821543"/>
    <lineage>
        <taxon>Bacteria</taxon>
        <taxon>Pseudomonadati</taxon>
        <taxon>Acidobacteriota</taxon>
        <taxon>Terriglobia</taxon>
        <taxon>Terriglobales</taxon>
        <taxon>Acidobacteriaceae</taxon>
        <taxon>Chloracidobacterium</taxon>
    </lineage>
</organism>
<name>A0ABX8BFJ9_9BACT</name>
<accession>A0ABX8BFJ9</accession>
<feature type="chain" id="PRO_5046208995" evidence="3">
    <location>
        <begin position="38"/>
        <end position="1923"/>
    </location>
</feature>
<dbReference type="InterPro" id="IPR051802">
    <property type="entry name" value="YfhM-like"/>
</dbReference>
<evidence type="ECO:0000256" key="2">
    <source>
        <dbReference type="SAM" id="MobiDB-lite"/>
    </source>
</evidence>
<dbReference type="InterPro" id="IPR013783">
    <property type="entry name" value="Ig-like_fold"/>
</dbReference>
<proteinExistence type="inferred from homology"/>
<dbReference type="SMART" id="SM01359">
    <property type="entry name" value="A2M_N_2"/>
    <property type="match status" value="1"/>
</dbReference>
<dbReference type="InterPro" id="IPR002890">
    <property type="entry name" value="MG2"/>
</dbReference>
<dbReference type="Gene3D" id="2.60.40.1930">
    <property type="match status" value="1"/>
</dbReference>
<evidence type="ECO:0000259" key="5">
    <source>
        <dbReference type="SMART" id="SM01360"/>
    </source>
</evidence>
<feature type="signal peptide" evidence="3">
    <location>
        <begin position="1"/>
        <end position="37"/>
    </location>
</feature>
<dbReference type="RefSeq" id="WP_211430282.1">
    <property type="nucleotide sequence ID" value="NZ_CP072649.1"/>
</dbReference>
<feature type="domain" description="Alpha-2-macroglobulin bait region" evidence="4">
    <location>
        <begin position="925"/>
        <end position="1064"/>
    </location>
</feature>
<dbReference type="Pfam" id="PF00207">
    <property type="entry name" value="A2M"/>
    <property type="match status" value="1"/>
</dbReference>
<dbReference type="InterPro" id="IPR011625">
    <property type="entry name" value="A2M_N_BRD"/>
</dbReference>
<dbReference type="InterPro" id="IPR008930">
    <property type="entry name" value="Terpenoid_cyclase/PrenylTrfase"/>
</dbReference>
<sequence>MVNHSVLITKLEGATMWTLRCLLDCALLCFFCNFTQAQVMDYQTLKTEAERLYAEGSYELARQRYAQLDPSTLPAGEARWVRFRLADTDWRARAATTQSDFEPARAALDKLIGETPKPEDRDLTWAEAQASLGDFWWLRRASRNWYQAWPHYSAALDWWAHSKDLTTARDRYLTLLFRAAYAADDGWYGERVQPIPIATLDEAMRLVQSDDERAHLHYLTAMSLRQQGGDYESRARVDEEFTAALAIGKRTPWYDDALFHSAQWLESAGRPFQQPDGSFQMRPDYATALARYRQLIAAYRPGESRYVEDARNRITELTQPSLTLGVGNVFLPDSEIRFGLNWRNVKRIELALYAVDVTQDLQPTDTDASGAQGVNLTGRQPVKTLSRDGDDQGDYRPRQALITLDGPLPVGAYLLEARAGRQTARELVLVTDAALIAKADGRRLVVFASSALDGTPLPNARLRVWFNGYDRQRSRSIWTAQTGTTDRDGLVTFEKPADQGHTCLIFAMAGARPALCLNTGGSLAPDPTGWKIYAFTDRAAYRPGDPAQWKIVARQLDGKRYRTPVGEAIGYELLNPRGEKVAEGTATLSQFGGAWGVFQPDATWPLGEYLIRFGKRQPDGAWQTVYGEATLFRLEEYKLPEFRVTVTTPEENGRRKTFRAGDRVEVAVAADYYFGGAVAGGRAEIIISEQPLYRPVFRRPEVAWFDEEAARFADYDRGSRGRIIRRETLTLDANGRAQVVIPTPRFASSDLEYRIEARVMDASRREVTGQATLRVGRQRFAVEARPEHRLHRPGENIAVTFYARDINDQPVAAEGLVTVTREIWKEIWLDARGRERTAAEAAARPEAGPYRIKQRGYEREELLKQTVKTDPERGMGALAFTAPKEGFYRVMWVTPEPNRNPITTDTTVWVSTTATTDTGYVAADLDIIADRDTLAVGRTVPILLVAPTSGRTVLLSTVRDGLGETRVIRMTGTAKLVELEITDRDTPNFQLEADSLLDLRLSQARRDFTVPPTGQILDVQVTADRAEVQPRESATFTIVTRDATGAPRPAEVAFAVTDDAVSAIQSDYAPDPRRFFHGTKRQAAIVTTTSLQYRPYARLKPQPADPAADRPANELAVEAEGGRDMATESVPRPAPGARAQTSEVAGMRRKEAARSELAADAAAEDGGSNVIVRSDFRATAFWQPNVVTGPDGRATVTVTFPDSLTTWKAMARAASATGEVGQATAQTQTNQPLIVRLQTPRFLVTDDRATVSAVVNNRTNQPATVTVTLAAQGVALDPDATRRITVPPQGEARADWSVTTADAGNATFTVTAVGDTHRDAMTRTLPAYRRGIEKFVAQSGQVRAPEATFQLNLPRERDNTRVVARLAPSLAVTMLDALPYLLDYPYGCTEQTMSRFLPAVIVAKTLREQGLPPEAIAGRLFGGIEAASAAKTHPGGQRNLAELDRIARQGLTRLYDFQKSDGSWGWWKETESDRFMTAYVVWGLALAKQAGLEVRPDALARGVAFLEGQLVAEENAPDRQAWLLHALAEAHHAMGAGPVGPPEQAALENLWKQRDRLSAYGRALYALAAHHYGADDRARVLVRNLANGVVRDTAPNSNLPTARWGAGGFWYRWTDSPVETTAFVLRALVTIDPANELVTPAMNWLVKNRRGAQWSNTRDTAISVLALNDYLRASGETAGPVEYEVVVNGTVVAKTTLTPRELLTAPAQIVVPENLLRDGVNDIQVRKRQGAALYVSAEATFFSRESPIPAAGNEIYVKRQYWRLIPRPTLLRGVVYERVALRDGDAVNPGDRLLCVMTVEAKNDYEYLVFEDLKPAGFEAVQVRSGIGPSLVEVRPGTDGRTGRACAAYQELRDRHLALFVDRLPQGVWQVEYELRAETPGRFSALPTLGHAMYVPEIRANGTETRVVVAAGAPETAERTGEE</sequence>
<reference evidence="6 7" key="1">
    <citation type="submission" date="2021-03" db="EMBL/GenBank/DDBJ databases">
        <title>Genomic and phenotypic characterization of Chloracidobacterium isolates provides evidence for multiple species.</title>
        <authorList>
            <person name="Saini M.K."/>
            <person name="Costas A.M.G."/>
            <person name="Tank M."/>
            <person name="Bryant D.A."/>
        </authorList>
    </citation>
    <scope>NUCLEOTIDE SEQUENCE [LARGE SCALE GENOMIC DNA]</scope>
    <source>
        <strain evidence="6 7">BV2-C</strain>
    </source>
</reference>
<dbReference type="Pfam" id="PF01835">
    <property type="entry name" value="MG2"/>
    <property type="match status" value="1"/>
</dbReference>
<keyword evidence="7" id="KW-1185">Reference proteome</keyword>
<keyword evidence="3" id="KW-0732">Signal</keyword>
<evidence type="ECO:0000313" key="6">
    <source>
        <dbReference type="EMBL" id="QUW04393.1"/>
    </source>
</evidence>
<gene>
    <name evidence="6" type="ORF">J8C06_11370</name>
</gene>
<feature type="compositionally biased region" description="Polar residues" evidence="2">
    <location>
        <begin position="363"/>
        <end position="378"/>
    </location>
</feature>
<dbReference type="SMART" id="SM01360">
    <property type="entry name" value="A2M"/>
    <property type="match status" value="1"/>
</dbReference>
<dbReference type="Pfam" id="PF07678">
    <property type="entry name" value="TED_complement"/>
    <property type="match status" value="1"/>
</dbReference>
<dbReference type="EMBL" id="CP072649">
    <property type="protein sequence ID" value="QUW04393.1"/>
    <property type="molecule type" value="Genomic_DNA"/>
</dbReference>
<dbReference type="PANTHER" id="PTHR40094:SF1">
    <property type="entry name" value="UBIQUITIN DOMAIN-CONTAINING PROTEIN"/>
    <property type="match status" value="1"/>
</dbReference>
<evidence type="ECO:0000259" key="4">
    <source>
        <dbReference type="SMART" id="SM01359"/>
    </source>
</evidence>
<evidence type="ECO:0000313" key="7">
    <source>
        <dbReference type="Proteomes" id="UP000676506"/>
    </source>
</evidence>
<protein>
    <submittedName>
        <fullName evidence="6">Alpha-2-macroglobulin</fullName>
    </submittedName>
</protein>
<comment type="similarity">
    <text evidence="1">Belongs to the protease inhibitor I39 (alpha-2-macroglobulin) family. Bacterial alpha-2-macroglobulin subfamily.</text>
</comment>
<dbReference type="Gene3D" id="1.50.10.20">
    <property type="match status" value="1"/>
</dbReference>
<evidence type="ECO:0000256" key="3">
    <source>
        <dbReference type="SAM" id="SignalP"/>
    </source>
</evidence>
<dbReference type="InterPro" id="IPR011990">
    <property type="entry name" value="TPR-like_helical_dom_sf"/>
</dbReference>
<dbReference type="SMART" id="SM01419">
    <property type="entry name" value="Thiol-ester_cl"/>
    <property type="match status" value="1"/>
</dbReference>
<dbReference type="InterPro" id="IPR011626">
    <property type="entry name" value="Alpha-macroglobulin_TED"/>
</dbReference>
<dbReference type="InterPro" id="IPR041246">
    <property type="entry name" value="Bact_MG10"/>
</dbReference>
<dbReference type="Gene3D" id="1.25.40.10">
    <property type="entry name" value="Tetratricopeptide repeat domain"/>
    <property type="match status" value="1"/>
</dbReference>
<feature type="region of interest" description="Disordered" evidence="2">
    <location>
        <begin position="363"/>
        <end position="393"/>
    </location>
</feature>
<dbReference type="Pfam" id="PF17973">
    <property type="entry name" value="bMG10"/>
    <property type="match status" value="1"/>
</dbReference>
<dbReference type="InterPro" id="IPR001599">
    <property type="entry name" value="Macroglobln_a2"/>
</dbReference>
<dbReference type="Gene3D" id="2.20.130.20">
    <property type="match status" value="1"/>
</dbReference>
<dbReference type="Gene3D" id="2.60.40.10">
    <property type="entry name" value="Immunoglobulins"/>
    <property type="match status" value="1"/>
</dbReference>
<dbReference type="Proteomes" id="UP000676506">
    <property type="component" value="Chromosome 2"/>
</dbReference>
<dbReference type="CDD" id="cd02891">
    <property type="entry name" value="A2M_like"/>
    <property type="match status" value="1"/>
</dbReference>
<evidence type="ECO:0000256" key="1">
    <source>
        <dbReference type="ARBA" id="ARBA00010556"/>
    </source>
</evidence>
<dbReference type="SUPFAM" id="SSF48239">
    <property type="entry name" value="Terpenoid cyclases/Protein prenyltransferases"/>
    <property type="match status" value="1"/>
</dbReference>
<dbReference type="Pfam" id="PF07703">
    <property type="entry name" value="A2M_BRD"/>
    <property type="match status" value="1"/>
</dbReference>
<feature type="region of interest" description="Disordered" evidence="2">
    <location>
        <begin position="1118"/>
        <end position="1152"/>
    </location>
</feature>